<sequence>MTRINLRMLRFGGYEKVSFLIFFFFLLVPAWGRELSLFVSESVSKNLLSVAEKILDSSLNPPEKGLNLLKSFMLETVCQSSEYQLKGELLGAVAEELERDWGLKLGTNLRFSTGDLNLYDRSARLGVTWDIVKNGLLENRLKEREVLLRRELLALEESLKGKKDSYTCRRNLIAYYFAVLKIPILERKLKVLKHLYGVLRESYFRGFSLADDGFEVELELHKTEEKLKYYRKLISVLCSGDEDYCRLSPKAFTYPPVLRLEFPVLIKAVKQDSKRERLKELQRELVELKRSWVHDLQLQVYLAFSTKGDETLFSKKGVITGVSLSVPLRRKSPLVEELELQQAEEEVEAGKRKLLETLFQLYDLQEEKVSDAVKMWYRLKVAAERLRRSLLPVERQLPSGKVYLRDYITFLKSLSNFLDVQYEFLCSEELLYRRLVYLLLFSGVDWDDSLVSSVSLTPLWDRMRKGERSVFVNRKTLSAYPPFILENFLIAKGIRKLELPVEAVEKGEYSRLLKHFKEKGIDLEVVFNVSSLDSLEVAVKRVRELLKAGYSLNLDLRGLDGREVKEIIGFIGKVHDLALHSGQSLTVTLPDKFREELIHDLALNCDRLVVSTPLLKLPKGKFGLLVEVKKFGSEEELEGFIDKVYSKLGVSSFVLYDLESLVELSSLNFLGAENR</sequence>
<proteinExistence type="predicted"/>
<evidence type="ECO:0000313" key="2">
    <source>
        <dbReference type="Proteomes" id="UP000295777"/>
    </source>
</evidence>
<accession>A0A4V2PDT8</accession>
<dbReference type="EMBL" id="SMFV01000001">
    <property type="protein sequence ID" value="TCK06526.1"/>
    <property type="molecule type" value="Genomic_DNA"/>
</dbReference>
<name>A0A4V2PDT8_9BACT</name>
<protein>
    <submittedName>
        <fullName evidence="1">Uncharacterized protein</fullName>
    </submittedName>
</protein>
<dbReference type="RefSeq" id="WP_132525151.1">
    <property type="nucleotide sequence ID" value="NZ_SMFV01000001.1"/>
</dbReference>
<gene>
    <name evidence="1" type="ORF">CLV27_0327</name>
</gene>
<dbReference type="Proteomes" id="UP000295777">
    <property type="component" value="Unassembled WGS sequence"/>
</dbReference>
<evidence type="ECO:0000313" key="1">
    <source>
        <dbReference type="EMBL" id="TCK06526.1"/>
    </source>
</evidence>
<organism evidence="1 2">
    <name type="scientific">Phorcysia thermohydrogeniphila</name>
    <dbReference type="NCBI Taxonomy" id="936138"/>
    <lineage>
        <taxon>Bacteria</taxon>
        <taxon>Pseudomonadati</taxon>
        <taxon>Aquificota</taxon>
        <taxon>Aquificia</taxon>
        <taxon>Desulfurobacteriales</taxon>
        <taxon>Desulfurobacteriaceae</taxon>
        <taxon>Phorcysia</taxon>
    </lineage>
</organism>
<comment type="caution">
    <text evidence="1">The sequence shown here is derived from an EMBL/GenBank/DDBJ whole genome shotgun (WGS) entry which is preliminary data.</text>
</comment>
<dbReference type="AlphaFoldDB" id="A0A4V2PDT8"/>
<reference evidence="1 2" key="1">
    <citation type="submission" date="2019-03" db="EMBL/GenBank/DDBJ databases">
        <title>Genomic Encyclopedia of Archaeal and Bacterial Type Strains, Phase II (KMG-II): from individual species to whole genera.</title>
        <authorList>
            <person name="Goeker M."/>
        </authorList>
    </citation>
    <scope>NUCLEOTIDE SEQUENCE [LARGE SCALE GENOMIC DNA]</scope>
    <source>
        <strain evidence="1 2">DSM 24425</strain>
    </source>
</reference>
<keyword evidence="2" id="KW-1185">Reference proteome</keyword>